<name>A0A841F0W7_9BACT</name>
<sequence length="143" mass="15589">MSIIIALRGKGNSGKTTTIRILHNLLLANGYVQVRSNFSVNGGDFITIFSKKGKLIGVTSSGDTYDLVHDRLQEMVNANCNICVCACRTFDRSAKPGTNAAIIEFATYSNQFVEKTVDDNAATRPATNNSDAQNLLRLIDSWV</sequence>
<comment type="caution">
    <text evidence="1">The sequence shown here is derived from an EMBL/GenBank/DDBJ whole genome shotgun (WGS) entry which is preliminary data.</text>
</comment>
<dbReference type="Proteomes" id="UP000524404">
    <property type="component" value="Unassembled WGS sequence"/>
</dbReference>
<protein>
    <submittedName>
        <fullName evidence="1">Uncharacterized protein</fullName>
    </submittedName>
</protein>
<keyword evidence="2" id="KW-1185">Reference proteome</keyword>
<accession>A0A841F0W7</accession>
<organism evidence="1 2">
    <name type="scientific">Arcicella rosea</name>
    <dbReference type="NCBI Taxonomy" id="502909"/>
    <lineage>
        <taxon>Bacteria</taxon>
        <taxon>Pseudomonadati</taxon>
        <taxon>Bacteroidota</taxon>
        <taxon>Cytophagia</taxon>
        <taxon>Cytophagales</taxon>
        <taxon>Flectobacillaceae</taxon>
        <taxon>Arcicella</taxon>
    </lineage>
</organism>
<dbReference type="EMBL" id="JACHKT010000045">
    <property type="protein sequence ID" value="MBB6005431.1"/>
    <property type="molecule type" value="Genomic_DNA"/>
</dbReference>
<evidence type="ECO:0000313" key="1">
    <source>
        <dbReference type="EMBL" id="MBB6005431.1"/>
    </source>
</evidence>
<proteinExistence type="predicted"/>
<dbReference type="InterPro" id="IPR027417">
    <property type="entry name" value="P-loop_NTPase"/>
</dbReference>
<dbReference type="SUPFAM" id="SSF52540">
    <property type="entry name" value="P-loop containing nucleoside triphosphate hydrolases"/>
    <property type="match status" value="1"/>
</dbReference>
<dbReference type="RefSeq" id="WP_184137245.1">
    <property type="nucleotide sequence ID" value="NZ_JACHKT010000045.1"/>
</dbReference>
<gene>
    <name evidence="1" type="ORF">HNP25_004105</name>
</gene>
<evidence type="ECO:0000313" key="2">
    <source>
        <dbReference type="Proteomes" id="UP000524404"/>
    </source>
</evidence>
<dbReference type="AlphaFoldDB" id="A0A841F0W7"/>
<reference evidence="1 2" key="1">
    <citation type="submission" date="2020-08" db="EMBL/GenBank/DDBJ databases">
        <title>Functional genomics of gut bacteria from endangered species of beetles.</title>
        <authorList>
            <person name="Carlos-Shanley C."/>
        </authorList>
    </citation>
    <scope>NUCLEOTIDE SEQUENCE [LARGE SCALE GENOMIC DNA]</scope>
    <source>
        <strain evidence="1 2">S00070</strain>
    </source>
</reference>